<name>A0A4Q9MAY8_9APHY</name>
<feature type="domain" description="F-box" evidence="1">
    <location>
        <begin position="51"/>
        <end position="112"/>
    </location>
</feature>
<dbReference type="Gene3D" id="3.80.10.10">
    <property type="entry name" value="Ribonuclease Inhibitor"/>
    <property type="match status" value="1"/>
</dbReference>
<protein>
    <recommendedName>
        <fullName evidence="1">F-box domain-containing protein</fullName>
    </recommendedName>
</protein>
<dbReference type="InterPro" id="IPR032675">
    <property type="entry name" value="LRR_dom_sf"/>
</dbReference>
<dbReference type="SUPFAM" id="SSF52047">
    <property type="entry name" value="RNI-like"/>
    <property type="match status" value="1"/>
</dbReference>
<dbReference type="PANTHER" id="PTHR38926:SF5">
    <property type="entry name" value="F-BOX AND LEUCINE-RICH REPEAT PROTEIN 6"/>
    <property type="match status" value="1"/>
</dbReference>
<evidence type="ECO:0000313" key="2">
    <source>
        <dbReference type="EMBL" id="TBU23617.1"/>
    </source>
</evidence>
<evidence type="ECO:0000259" key="1">
    <source>
        <dbReference type="Pfam" id="PF12937"/>
    </source>
</evidence>
<dbReference type="EMBL" id="ML143500">
    <property type="protein sequence ID" value="TBU23617.1"/>
    <property type="molecule type" value="Genomic_DNA"/>
</dbReference>
<gene>
    <name evidence="2" type="ORF">BD311DRAFT_731046</name>
</gene>
<sequence>MSFGVQQVLSDANIQEEGLPGDLSTQDMIYDGEREDAKGRWNRELPIMQFPDEIILLIFFYFSEAAEPAHSYEDTPFRDWAGNLRWTQLMLVCRRWCNIACTTPTLWRTIDMRDKISKWSELALIRSLPATIDISFPSGPMTEDHLSILEPHWHRLRSLCLRHWTSCALSIFRSDLPSMEYLQISGFSRDSLGPEKDEIPDLVIKSTNFPNLVVLSITRVVAPTDPSVYSRLRKLALDRCPCNLSLAMFIQLLADGPRLELLDLRHFLHHLSHDGADVKPREPPKHLPSLDVLNLEDHPPSSSSLFLSRVALPPQASVGVNSIIGQGQDETTISLTTLMPPDRTDLLPLLSTLTHAMVNMGFEGYSITDRPLERSLAKVHLELVAPSMSPWGGRMEHGLNDLISVFAPAAATLTHLQVGGRCDTPGAEAWAAVFRTFAALTYLEAGTDEVVFAGLCANPTDLADGEVVCPSLERIWADGEWATLEAMQEAYDRVVDCLRIRAERGARLKTCT</sequence>
<accession>A0A4Q9MAY8</accession>
<dbReference type="PANTHER" id="PTHR38926">
    <property type="entry name" value="F-BOX DOMAIN CONTAINING PROTEIN, EXPRESSED"/>
    <property type="match status" value="1"/>
</dbReference>
<proteinExistence type="predicted"/>
<dbReference type="Proteomes" id="UP000292957">
    <property type="component" value="Unassembled WGS sequence"/>
</dbReference>
<reference evidence="2" key="1">
    <citation type="submission" date="2019-01" db="EMBL/GenBank/DDBJ databases">
        <title>Draft genome sequences of three monokaryotic isolates of the white-rot basidiomycete fungus Dichomitus squalens.</title>
        <authorList>
            <consortium name="DOE Joint Genome Institute"/>
            <person name="Lopez S.C."/>
            <person name="Andreopoulos B."/>
            <person name="Pangilinan J."/>
            <person name="Lipzen A."/>
            <person name="Riley R."/>
            <person name="Ahrendt S."/>
            <person name="Ng V."/>
            <person name="Barry K."/>
            <person name="Daum C."/>
            <person name="Grigoriev I.V."/>
            <person name="Hilden K.S."/>
            <person name="Makela M.R."/>
            <person name="de Vries R.P."/>
        </authorList>
    </citation>
    <scope>NUCLEOTIDE SEQUENCE [LARGE SCALE GENOMIC DNA]</scope>
    <source>
        <strain evidence="2">OM18370.1</strain>
    </source>
</reference>
<dbReference type="InterPro" id="IPR001810">
    <property type="entry name" value="F-box_dom"/>
</dbReference>
<dbReference type="OrthoDB" id="2754773at2759"/>
<dbReference type="Pfam" id="PF12937">
    <property type="entry name" value="F-box-like"/>
    <property type="match status" value="1"/>
</dbReference>
<dbReference type="Gene3D" id="1.20.1280.50">
    <property type="match status" value="1"/>
</dbReference>
<dbReference type="AlphaFoldDB" id="A0A4Q9MAY8"/>
<organism evidence="2">
    <name type="scientific">Dichomitus squalens</name>
    <dbReference type="NCBI Taxonomy" id="114155"/>
    <lineage>
        <taxon>Eukaryota</taxon>
        <taxon>Fungi</taxon>
        <taxon>Dikarya</taxon>
        <taxon>Basidiomycota</taxon>
        <taxon>Agaricomycotina</taxon>
        <taxon>Agaricomycetes</taxon>
        <taxon>Polyporales</taxon>
        <taxon>Polyporaceae</taxon>
        <taxon>Dichomitus</taxon>
    </lineage>
</organism>